<dbReference type="EMBL" id="FJUX01000044">
    <property type="protein sequence ID" value="CZT00325.1"/>
    <property type="molecule type" value="Genomic_DNA"/>
</dbReference>
<evidence type="ECO:0000256" key="4">
    <source>
        <dbReference type="ARBA" id="ARBA00023157"/>
    </source>
</evidence>
<feature type="compositionally biased region" description="Gly residues" evidence="6">
    <location>
        <begin position="281"/>
        <end position="293"/>
    </location>
</feature>
<dbReference type="Pfam" id="PF03443">
    <property type="entry name" value="AA9"/>
    <property type="match status" value="1"/>
</dbReference>
<evidence type="ECO:0000256" key="3">
    <source>
        <dbReference type="ARBA" id="ARBA00022525"/>
    </source>
</evidence>
<comment type="cofactor">
    <cofactor evidence="1">
        <name>Cu(2+)</name>
        <dbReference type="ChEBI" id="CHEBI:29036"/>
    </cofactor>
</comment>
<dbReference type="PANTHER" id="PTHR33353:SF34">
    <property type="entry name" value="ENDO-BETA-1,4-GLUCANASE D"/>
    <property type="match status" value="1"/>
</dbReference>
<evidence type="ECO:0000256" key="7">
    <source>
        <dbReference type="SAM" id="SignalP"/>
    </source>
</evidence>
<sequence>MPSMMNTAVLGLLATAAKVAAHGFVDELNVDGVTYAGYVVTTAAYSTNPPKTIGWSETATNLGFVSPSQYTTSDIICHLGAKNAALSAPIKGGGNIKFHWNTWPESHKGCVLNYLASCGDDCTTVDKTTLKWFKISEAGLLDNTAVPGRWAADDLRTNNFTGSVTIPASVRPGKYVVRHEIISLHGAGNPDGAQNYPFCINIEISGSGTEAPEGVLGTALYTPTDPGIKYDLYSGTGRTYPMPGPPLKIGGGSSGSSGSAPVDSAPPASTPAPGTSSPPGNNGGNNGANGGAGAPPTTMSTSAKPPTGTPGPSRAQGSSSGKSPTAETAADDEGDACAP</sequence>
<feature type="compositionally biased region" description="Low complexity" evidence="6">
    <location>
        <begin position="256"/>
        <end position="280"/>
    </location>
</feature>
<evidence type="ECO:0000256" key="6">
    <source>
        <dbReference type="SAM" id="MobiDB-lite"/>
    </source>
</evidence>
<feature type="chain" id="PRO_5009446235" evidence="7">
    <location>
        <begin position="22"/>
        <end position="339"/>
    </location>
</feature>
<gene>
    <name evidence="9" type="ORF">RAG0_08400</name>
</gene>
<evidence type="ECO:0000259" key="8">
    <source>
        <dbReference type="Pfam" id="PF03443"/>
    </source>
</evidence>
<evidence type="ECO:0000313" key="9">
    <source>
        <dbReference type="EMBL" id="CZT00325.1"/>
    </source>
</evidence>
<keyword evidence="4" id="KW-1015">Disulfide bond</keyword>
<evidence type="ECO:0000256" key="5">
    <source>
        <dbReference type="ARBA" id="ARBA00023180"/>
    </source>
</evidence>
<dbReference type="PANTHER" id="PTHR33353">
    <property type="entry name" value="PUTATIVE (AFU_ORTHOLOGUE AFUA_1G12560)-RELATED"/>
    <property type="match status" value="1"/>
</dbReference>
<dbReference type="Proteomes" id="UP000178912">
    <property type="component" value="Unassembled WGS sequence"/>
</dbReference>
<keyword evidence="5" id="KW-0325">Glycoprotein</keyword>
<feature type="compositionally biased region" description="Acidic residues" evidence="6">
    <location>
        <begin position="329"/>
        <end position="339"/>
    </location>
</feature>
<feature type="domain" description="Auxiliary Activity family 9 catalytic" evidence="8">
    <location>
        <begin position="22"/>
        <end position="235"/>
    </location>
</feature>
<dbReference type="AlphaFoldDB" id="A0A1E1KQP2"/>
<feature type="region of interest" description="Disordered" evidence="6">
    <location>
        <begin position="241"/>
        <end position="339"/>
    </location>
</feature>
<evidence type="ECO:0000256" key="1">
    <source>
        <dbReference type="ARBA" id="ARBA00001973"/>
    </source>
</evidence>
<proteinExistence type="predicted"/>
<protein>
    <submittedName>
        <fullName evidence="9">Related to endoglucanase</fullName>
    </submittedName>
</protein>
<evidence type="ECO:0000256" key="2">
    <source>
        <dbReference type="ARBA" id="ARBA00004613"/>
    </source>
</evidence>
<reference evidence="10" key="1">
    <citation type="submission" date="2016-03" db="EMBL/GenBank/DDBJ databases">
        <authorList>
            <person name="Guldener U."/>
        </authorList>
    </citation>
    <scope>NUCLEOTIDE SEQUENCE [LARGE SCALE GENOMIC DNA]</scope>
    <source>
        <strain evidence="10">04CH-RAC-A.6.1</strain>
    </source>
</reference>
<name>A0A1E1KQP2_9HELO</name>
<dbReference type="InterPro" id="IPR005103">
    <property type="entry name" value="AA9_LPMO"/>
</dbReference>
<accession>A0A1E1KQP2</accession>
<comment type="subcellular location">
    <subcellularLocation>
        <location evidence="2">Secreted</location>
    </subcellularLocation>
</comment>
<dbReference type="InterPro" id="IPR049892">
    <property type="entry name" value="AA9"/>
</dbReference>
<feature type="signal peptide" evidence="7">
    <location>
        <begin position="1"/>
        <end position="21"/>
    </location>
</feature>
<keyword evidence="10" id="KW-1185">Reference proteome</keyword>
<dbReference type="OrthoDB" id="4849160at2759"/>
<keyword evidence="3" id="KW-0964">Secreted</keyword>
<dbReference type="GO" id="GO:0005576">
    <property type="term" value="C:extracellular region"/>
    <property type="evidence" value="ECO:0007669"/>
    <property type="project" value="UniProtKB-SubCell"/>
</dbReference>
<dbReference type="Gene3D" id="2.70.50.70">
    <property type="match status" value="1"/>
</dbReference>
<dbReference type="CDD" id="cd21175">
    <property type="entry name" value="LPMO_AA9"/>
    <property type="match status" value="1"/>
</dbReference>
<keyword evidence="7" id="KW-0732">Signal</keyword>
<organism evidence="9 10">
    <name type="scientific">Rhynchosporium agropyri</name>
    <dbReference type="NCBI Taxonomy" id="914238"/>
    <lineage>
        <taxon>Eukaryota</taxon>
        <taxon>Fungi</taxon>
        <taxon>Dikarya</taxon>
        <taxon>Ascomycota</taxon>
        <taxon>Pezizomycotina</taxon>
        <taxon>Leotiomycetes</taxon>
        <taxon>Helotiales</taxon>
        <taxon>Ploettnerulaceae</taxon>
        <taxon>Rhynchosporium</taxon>
    </lineage>
</organism>
<evidence type="ECO:0000313" key="10">
    <source>
        <dbReference type="Proteomes" id="UP000178912"/>
    </source>
</evidence>